<evidence type="ECO:0000256" key="1">
    <source>
        <dbReference type="SAM" id="MobiDB-lite"/>
    </source>
</evidence>
<dbReference type="Gene3D" id="3.30.1120.70">
    <property type="match status" value="1"/>
</dbReference>
<sequence length="406" mass="45842">MSIWRRFSFWDRSATSQQEGQQSAAPASRNIEAPKSVTEDTALQISAVWSCVRLLTETLASMPLHLYDVSGDERVEDSRHTLSRLLKRRPNARMSKVVWFETMQLNLVLHGNCYAVIDRNSRGDVISLWPLPAQQVDVETLADGSVVYHYYQGSDVSVFAEENILHVRLFGNGIVGLSPLEYGRNSIALATASEEFSTKFFKNGGKPGGTLTIDKILKPDQREQVRKNFAALTEGSENAHKLMVLEAGMKYDQVQLNPNDMQMLETRRFQLKDISRFFGVPSILINDQEGTTTWGTGVEQIMLGFYQLTMRPYLTRWEEALREQLFRGVERNRYSLEFAFEGLLRADSKGRAEYQSQMVNNGLMTRNEARKKENLPPLPGGDVLTAQTALAPLEQLGQQNPEPGSQ</sequence>
<dbReference type="OrthoDB" id="9765386at2"/>
<dbReference type="AlphaFoldDB" id="A0A1Q2M495"/>
<feature type="region of interest" description="Disordered" evidence="1">
    <location>
        <begin position="359"/>
        <end position="383"/>
    </location>
</feature>
<gene>
    <name evidence="2" type="ORF">Mag101_07385</name>
</gene>
<dbReference type="Pfam" id="PF04860">
    <property type="entry name" value="Phage_portal"/>
    <property type="match status" value="1"/>
</dbReference>
<dbReference type="Gene3D" id="3.40.140.120">
    <property type="match status" value="1"/>
</dbReference>
<evidence type="ECO:0000313" key="2">
    <source>
        <dbReference type="EMBL" id="AQQ67480.1"/>
    </source>
</evidence>
<proteinExistence type="predicted"/>
<accession>A0A1Q2M495</accession>
<reference evidence="2" key="1">
    <citation type="submission" date="2017-02" db="EMBL/GenBank/DDBJ databases">
        <title>Genome of Microbulbifer agarilyticus GP101.</title>
        <authorList>
            <person name="Jung J."/>
            <person name="Bae S.S."/>
            <person name="Baek K."/>
        </authorList>
    </citation>
    <scope>NUCLEOTIDE SEQUENCE [LARGE SCALE GENOMIC DNA]</scope>
    <source>
        <strain evidence="2">GP101</strain>
    </source>
</reference>
<dbReference type="NCBIfam" id="TIGR01537">
    <property type="entry name" value="portal_HK97"/>
    <property type="match status" value="1"/>
</dbReference>
<dbReference type="EMBL" id="CP019650">
    <property type="protein sequence ID" value="AQQ67480.1"/>
    <property type="molecule type" value="Genomic_DNA"/>
</dbReference>
<dbReference type="KEGG" id="maga:Mag101_07385"/>
<organism evidence="2 3">
    <name type="scientific">Microbulbifer agarilyticus</name>
    <dbReference type="NCBI Taxonomy" id="260552"/>
    <lineage>
        <taxon>Bacteria</taxon>
        <taxon>Pseudomonadati</taxon>
        <taxon>Pseudomonadota</taxon>
        <taxon>Gammaproteobacteria</taxon>
        <taxon>Cellvibrionales</taxon>
        <taxon>Microbulbiferaceae</taxon>
        <taxon>Microbulbifer</taxon>
    </lineage>
</organism>
<name>A0A1Q2M495_9GAMM</name>
<dbReference type="STRING" id="260552.Mag101_07385"/>
<protein>
    <submittedName>
        <fullName evidence="2">Phage portal protein</fullName>
    </submittedName>
</protein>
<dbReference type="InterPro" id="IPR006427">
    <property type="entry name" value="Portal_HK97"/>
</dbReference>
<dbReference type="RefSeq" id="WP_077402886.1">
    <property type="nucleotide sequence ID" value="NZ_CP019650.1"/>
</dbReference>
<dbReference type="Gene3D" id="1.20.1270.210">
    <property type="match status" value="1"/>
</dbReference>
<dbReference type="InterPro" id="IPR006944">
    <property type="entry name" value="Phage/GTA_portal"/>
</dbReference>
<dbReference type="Proteomes" id="UP000188219">
    <property type="component" value="Chromosome"/>
</dbReference>
<evidence type="ECO:0000313" key="3">
    <source>
        <dbReference type="Proteomes" id="UP000188219"/>
    </source>
</evidence>
<keyword evidence="3" id="KW-1185">Reference proteome</keyword>